<gene>
    <name evidence="14" type="primary">corA_2</name>
    <name evidence="13 15" type="synonym">corA</name>
    <name evidence="15" type="ORF">CC99x_009595</name>
    <name evidence="14" type="ORF">CC99x_01760</name>
</gene>
<dbReference type="GO" id="GO:0015095">
    <property type="term" value="F:magnesium ion transmembrane transporter activity"/>
    <property type="evidence" value="ECO:0007669"/>
    <property type="project" value="UniProtKB-UniRule"/>
</dbReference>
<dbReference type="PATRIC" id="fig|1590042.3.peg.1789"/>
<feature type="transmembrane region" description="Helical" evidence="13">
    <location>
        <begin position="298"/>
        <end position="318"/>
    </location>
</feature>
<dbReference type="EMBL" id="LKHV01000009">
    <property type="protein sequence ID" value="KRG18049.1"/>
    <property type="molecule type" value="Genomic_DNA"/>
</dbReference>
<dbReference type="AlphaFoldDB" id="A0A0Q9YNL3"/>
<keyword evidence="7 13" id="KW-0812">Transmembrane</keyword>
<evidence type="ECO:0000256" key="8">
    <source>
        <dbReference type="ARBA" id="ARBA00022842"/>
    </source>
</evidence>
<dbReference type="InterPro" id="IPR050829">
    <property type="entry name" value="CorA_MIT"/>
</dbReference>
<dbReference type="InterPro" id="IPR004488">
    <property type="entry name" value="Mg/Co-transport_prot_CorA"/>
</dbReference>
<comment type="subcellular location">
    <subcellularLocation>
        <location evidence="1">Cell inner membrane</location>
        <topology evidence="1">Multi-pass membrane protein</topology>
    </subcellularLocation>
    <subcellularLocation>
        <location evidence="13">Membrane</location>
        <topology evidence="13">Multi-pass membrane protein</topology>
    </subcellularLocation>
</comment>
<dbReference type="InterPro" id="IPR045863">
    <property type="entry name" value="CorA_TM1_TM2"/>
</dbReference>
<accession>A0A0Q9YNL3</accession>
<dbReference type="Proteomes" id="UP000051494">
    <property type="component" value="Unassembled WGS sequence"/>
</dbReference>
<evidence type="ECO:0000313" key="16">
    <source>
        <dbReference type="Proteomes" id="UP000051494"/>
    </source>
</evidence>
<dbReference type="GO" id="GO:0015099">
    <property type="term" value="F:nickel cation transmembrane transporter activity"/>
    <property type="evidence" value="ECO:0007669"/>
    <property type="project" value="TreeGrafter"/>
</dbReference>
<keyword evidence="4 13" id="KW-0813">Transport</keyword>
<reference evidence="14" key="1">
    <citation type="submission" date="2015-09" db="EMBL/GenBank/DDBJ databases">
        <title>Draft Genome Sequences of Two Novel Amoeba-resistant Intranuclear Bacteria, Candidatus Berkiella cookevillensis and Candidatus Berkiella aquae.</title>
        <authorList>
            <person name="Mehari Y.T."/>
            <person name="Arivett B.A."/>
            <person name="Farone A.L."/>
            <person name="Gunderson J.H."/>
            <person name="Farone M.B."/>
        </authorList>
    </citation>
    <scope>NUCLEOTIDE SEQUENCE [LARGE SCALE GENOMIC DNA]</scope>
    <source>
        <strain evidence="14">CC99</strain>
    </source>
</reference>
<proteinExistence type="inferred from homology"/>
<evidence type="ECO:0000313" key="14">
    <source>
        <dbReference type="EMBL" id="KRG18049.1"/>
    </source>
</evidence>
<comment type="caution">
    <text evidence="14">The sequence shown here is derived from an EMBL/GenBank/DDBJ whole genome shotgun (WGS) entry which is preliminary data.</text>
</comment>
<dbReference type="Pfam" id="PF01544">
    <property type="entry name" value="CorA"/>
    <property type="match status" value="1"/>
</dbReference>
<dbReference type="SUPFAM" id="SSF144083">
    <property type="entry name" value="Magnesium transport protein CorA, transmembrane region"/>
    <property type="match status" value="1"/>
</dbReference>
<dbReference type="OrthoDB" id="9803416at2"/>
<evidence type="ECO:0000256" key="4">
    <source>
        <dbReference type="ARBA" id="ARBA00022448"/>
    </source>
</evidence>
<evidence type="ECO:0000256" key="10">
    <source>
        <dbReference type="ARBA" id="ARBA00023065"/>
    </source>
</evidence>
<dbReference type="GO" id="GO:0015087">
    <property type="term" value="F:cobalt ion transmembrane transporter activity"/>
    <property type="evidence" value="ECO:0007669"/>
    <property type="project" value="UniProtKB-UniRule"/>
</dbReference>
<dbReference type="STRING" id="437022.CC99x_01760"/>
<evidence type="ECO:0000256" key="5">
    <source>
        <dbReference type="ARBA" id="ARBA00022475"/>
    </source>
</evidence>
<keyword evidence="5 13" id="KW-1003">Cell membrane</keyword>
<keyword evidence="6" id="KW-0997">Cell inner membrane</keyword>
<dbReference type="SUPFAM" id="SSF143865">
    <property type="entry name" value="CorA soluble domain-like"/>
    <property type="match status" value="1"/>
</dbReference>
<evidence type="ECO:0000256" key="9">
    <source>
        <dbReference type="ARBA" id="ARBA00022989"/>
    </source>
</evidence>
<comment type="similarity">
    <text evidence="2 13">Belongs to the CorA metal ion transporter (MIT) (TC 1.A.35) family.</text>
</comment>
<dbReference type="EMBL" id="LKHV02000001">
    <property type="protein sequence ID" value="MCS5709158.1"/>
    <property type="molecule type" value="Genomic_DNA"/>
</dbReference>
<keyword evidence="11 13" id="KW-0472">Membrane</keyword>
<reference evidence="15" key="2">
    <citation type="journal article" date="2016" name="Genome Announc.">
        <title>Draft Genome Sequences of Two Novel Amoeba-Resistant Intranuclear Bacteria, 'Candidatus Berkiella cookevillensis' and 'Candidatus Berkiella aquae'.</title>
        <authorList>
            <person name="Mehari Y.T."/>
            <person name="Arivett B.A."/>
            <person name="Farone A.L."/>
            <person name="Gunderson J.H."/>
            <person name="Farone M.B."/>
        </authorList>
    </citation>
    <scope>NUCLEOTIDE SEQUENCE</scope>
    <source>
        <strain evidence="15">CC99</strain>
    </source>
</reference>
<evidence type="ECO:0000256" key="12">
    <source>
        <dbReference type="ARBA" id="ARBA00034269"/>
    </source>
</evidence>
<sequence>MIKTYKKKDGKLYEGEADFSTLTKKDIIWFDMISPDAAEERNLEAILGIDAPTPKEMQELEASSRLYAEGGAIYLTTTLVTQADSENPQTKSVTFIVKDKVLVTLRYSDPKAFTLFLNRASRIPSSKIEDGFQVFLGLMEAVIDRLSDSLEMIGKNLDETSHIVFQNNGFDEEKNNDLQNILKNIGRQGDLNGKIRESLLSLSRVFSYLLMVGSEHKAKHKEVLDTYAKDISSLSEHATYISNKVNLLLDATLGLINIEQNAIIKIFSVAAVVFLPPTLIASIYGMNYKYMPELDWLFGYPFAIGLMIVSAILPFCYFKYRRWL</sequence>
<evidence type="ECO:0000256" key="7">
    <source>
        <dbReference type="ARBA" id="ARBA00022692"/>
    </source>
</evidence>
<protein>
    <recommendedName>
        <fullName evidence="3 13">Magnesium transport protein CorA</fullName>
    </recommendedName>
</protein>
<evidence type="ECO:0000256" key="1">
    <source>
        <dbReference type="ARBA" id="ARBA00004429"/>
    </source>
</evidence>
<evidence type="ECO:0000313" key="15">
    <source>
        <dbReference type="EMBL" id="MCS5709158.1"/>
    </source>
</evidence>
<dbReference type="PANTHER" id="PTHR47685:SF1">
    <property type="entry name" value="MAGNESIUM TRANSPORT PROTEIN CORA"/>
    <property type="match status" value="1"/>
</dbReference>
<comment type="function">
    <text evidence="13">Mediates influx of magnesium ions.</text>
</comment>
<dbReference type="Gene3D" id="1.20.58.340">
    <property type="entry name" value="Magnesium transport protein CorA, transmembrane region"/>
    <property type="match status" value="1"/>
</dbReference>
<dbReference type="NCBIfam" id="TIGR00383">
    <property type="entry name" value="corA"/>
    <property type="match status" value="1"/>
</dbReference>
<feature type="transmembrane region" description="Helical" evidence="13">
    <location>
        <begin position="266"/>
        <end position="286"/>
    </location>
</feature>
<evidence type="ECO:0000256" key="11">
    <source>
        <dbReference type="ARBA" id="ARBA00023136"/>
    </source>
</evidence>
<dbReference type="CDD" id="cd12837">
    <property type="entry name" value="EcCorA-like_u1"/>
    <property type="match status" value="1"/>
</dbReference>
<dbReference type="GO" id="GO:0005886">
    <property type="term" value="C:plasma membrane"/>
    <property type="evidence" value="ECO:0007669"/>
    <property type="project" value="UniProtKB-SubCell"/>
</dbReference>
<dbReference type="RefSeq" id="WP_057624848.1">
    <property type="nucleotide sequence ID" value="NZ_LKHV02000001.1"/>
</dbReference>
<keyword evidence="10 13" id="KW-0406">Ion transport</keyword>
<keyword evidence="8 13" id="KW-0460">Magnesium</keyword>
<dbReference type="InterPro" id="IPR045861">
    <property type="entry name" value="CorA_cytoplasmic_dom"/>
</dbReference>
<name>A0A0Q9YNL3_9GAMM</name>
<comment type="catalytic activity">
    <reaction evidence="12">
        <text>Mg(2+)(in) = Mg(2+)(out)</text>
        <dbReference type="Rhea" id="RHEA:29827"/>
        <dbReference type="ChEBI" id="CHEBI:18420"/>
    </reaction>
</comment>
<dbReference type="InterPro" id="IPR002523">
    <property type="entry name" value="MgTranspt_CorA/ZnTranspt_ZntB"/>
</dbReference>
<evidence type="ECO:0000256" key="2">
    <source>
        <dbReference type="ARBA" id="ARBA00009765"/>
    </source>
</evidence>
<dbReference type="PANTHER" id="PTHR47685">
    <property type="entry name" value="MAGNESIUM TRANSPORT PROTEIN CORA"/>
    <property type="match status" value="1"/>
</dbReference>
<evidence type="ECO:0000256" key="6">
    <source>
        <dbReference type="ARBA" id="ARBA00022519"/>
    </source>
</evidence>
<evidence type="ECO:0000256" key="3">
    <source>
        <dbReference type="ARBA" id="ARBA00019439"/>
    </source>
</evidence>
<dbReference type="FunFam" id="1.20.58.340:FF:000001">
    <property type="entry name" value="Magnesium transport protein CorA"/>
    <property type="match status" value="1"/>
</dbReference>
<dbReference type="Gene3D" id="3.30.460.20">
    <property type="entry name" value="CorA soluble domain-like"/>
    <property type="match status" value="1"/>
</dbReference>
<organism evidence="14">
    <name type="scientific">Candidatus Berkiella cookevillensis</name>
    <dbReference type="NCBI Taxonomy" id="437022"/>
    <lineage>
        <taxon>Bacteria</taxon>
        <taxon>Pseudomonadati</taxon>
        <taxon>Pseudomonadota</taxon>
        <taxon>Gammaproteobacteria</taxon>
        <taxon>Candidatus Berkiellales</taxon>
        <taxon>Candidatus Berkiellaceae</taxon>
        <taxon>Candidatus Berkiella</taxon>
    </lineage>
</organism>
<keyword evidence="9 13" id="KW-1133">Transmembrane helix</keyword>
<evidence type="ECO:0000256" key="13">
    <source>
        <dbReference type="RuleBase" id="RU362010"/>
    </source>
</evidence>
<keyword evidence="16" id="KW-1185">Reference proteome</keyword>
<reference evidence="15" key="3">
    <citation type="submission" date="2021-06" db="EMBL/GenBank/DDBJ databases">
        <title>Genomic Description and Analysis of Intracellular Bacteria, Candidatus Berkiella cookevillensis and Candidatus Berkiella aquae.</title>
        <authorList>
            <person name="Kidane D.T."/>
            <person name="Mehari Y.T."/>
            <person name="Rice F.C."/>
            <person name="Arivett B.A."/>
            <person name="Farone A.L."/>
            <person name="Berk S.G."/>
            <person name="Farone M.B."/>
        </authorList>
    </citation>
    <scope>NUCLEOTIDE SEQUENCE</scope>
    <source>
        <strain evidence="15">CC99</strain>
    </source>
</reference>